<gene>
    <name evidence="1" type="primary">ORF217411</name>
</gene>
<feature type="non-terminal residue" evidence="1">
    <location>
        <position position="1"/>
    </location>
</feature>
<sequence length="83" mass="9640">YKKTYFVKCVNLKEPEQIMKVPDELTVKQQLCLFQIAENYENNKVSRATSTTQRNNASSHNTLTLELPFMNDSDKIQEIVECP</sequence>
<accession>A0A0B7C0N5</accession>
<feature type="non-terminal residue" evidence="1">
    <location>
        <position position="83"/>
    </location>
</feature>
<dbReference type="AlphaFoldDB" id="A0A0B7C0N5"/>
<reference evidence="1" key="1">
    <citation type="submission" date="2014-12" db="EMBL/GenBank/DDBJ databases">
        <title>Insight into the proteome of Arion vulgaris.</title>
        <authorList>
            <person name="Aradska J."/>
            <person name="Bulat T."/>
            <person name="Smidak R."/>
            <person name="Sarate P."/>
            <person name="Gangsoo J."/>
            <person name="Sialana F."/>
            <person name="Bilban M."/>
            <person name="Lubec G."/>
        </authorList>
    </citation>
    <scope>NUCLEOTIDE SEQUENCE</scope>
    <source>
        <tissue evidence="1">Skin</tissue>
    </source>
</reference>
<organism evidence="1">
    <name type="scientific">Arion vulgaris</name>
    <dbReference type="NCBI Taxonomy" id="1028688"/>
    <lineage>
        <taxon>Eukaryota</taxon>
        <taxon>Metazoa</taxon>
        <taxon>Spiralia</taxon>
        <taxon>Lophotrochozoa</taxon>
        <taxon>Mollusca</taxon>
        <taxon>Gastropoda</taxon>
        <taxon>Heterobranchia</taxon>
        <taxon>Euthyneura</taxon>
        <taxon>Panpulmonata</taxon>
        <taxon>Eupulmonata</taxon>
        <taxon>Stylommatophora</taxon>
        <taxon>Helicina</taxon>
        <taxon>Arionoidea</taxon>
        <taxon>Arionidae</taxon>
        <taxon>Arion</taxon>
    </lineage>
</organism>
<protein>
    <submittedName>
        <fullName evidence="1">Uncharacterized protein</fullName>
    </submittedName>
</protein>
<dbReference type="EMBL" id="HACG01051099">
    <property type="protein sequence ID" value="CEK97970.1"/>
    <property type="molecule type" value="Transcribed_RNA"/>
</dbReference>
<proteinExistence type="predicted"/>
<evidence type="ECO:0000313" key="1">
    <source>
        <dbReference type="EMBL" id="CEK97970.1"/>
    </source>
</evidence>
<name>A0A0B7C0N5_9EUPU</name>